<dbReference type="PRINTS" id="PR00038">
    <property type="entry name" value="HTHLUXR"/>
</dbReference>
<reference evidence="6" key="3">
    <citation type="submission" date="2022-12" db="EMBL/GenBank/DDBJ databases">
        <authorList>
            <person name="Sun Q."/>
            <person name="Kim S."/>
        </authorList>
    </citation>
    <scope>NUCLEOTIDE SEQUENCE</scope>
    <source>
        <strain evidence="6">KCTC 12344</strain>
    </source>
</reference>
<dbReference type="EMBL" id="CP038026">
    <property type="protein sequence ID" value="QBQ37726.1"/>
    <property type="molecule type" value="Genomic_DNA"/>
</dbReference>
<reference evidence="6" key="1">
    <citation type="journal article" date="2014" name="Int. J. Syst. Evol. Microbiol.">
        <title>Complete genome sequence of Corynebacterium casei LMG S-19264T (=DSM 44701T), isolated from a smear-ripened cheese.</title>
        <authorList>
            <consortium name="US DOE Joint Genome Institute (JGI-PGF)"/>
            <person name="Walter F."/>
            <person name="Albersmeier A."/>
            <person name="Kalinowski J."/>
            <person name="Ruckert C."/>
        </authorList>
    </citation>
    <scope>NUCLEOTIDE SEQUENCE</scope>
    <source>
        <strain evidence="6">KCTC 12344</strain>
    </source>
</reference>
<dbReference type="PROSITE" id="PS50043">
    <property type="entry name" value="HTH_LUXR_2"/>
    <property type="match status" value="1"/>
</dbReference>
<feature type="modified residue" description="4-aspartylphosphate" evidence="3">
    <location>
        <position position="56"/>
    </location>
</feature>
<keyword evidence="2 6" id="KW-0238">DNA-binding</keyword>
<evidence type="ECO:0000259" key="4">
    <source>
        <dbReference type="PROSITE" id="PS50043"/>
    </source>
</evidence>
<dbReference type="InterPro" id="IPR000792">
    <property type="entry name" value="Tscrpt_reg_LuxR_C"/>
</dbReference>
<evidence type="ECO:0000256" key="1">
    <source>
        <dbReference type="ARBA" id="ARBA00022553"/>
    </source>
</evidence>
<dbReference type="SUPFAM" id="SSF52172">
    <property type="entry name" value="CheY-like"/>
    <property type="match status" value="1"/>
</dbReference>
<dbReference type="InterPro" id="IPR001789">
    <property type="entry name" value="Sig_transdc_resp-reg_receiver"/>
</dbReference>
<name>A0A4P7BG25_9BURK</name>
<dbReference type="SUPFAM" id="SSF46894">
    <property type="entry name" value="C-terminal effector domain of the bipartite response regulators"/>
    <property type="match status" value="1"/>
</dbReference>
<dbReference type="InterPro" id="IPR039420">
    <property type="entry name" value="WalR-like"/>
</dbReference>
<dbReference type="SMART" id="SM00448">
    <property type="entry name" value="REC"/>
    <property type="match status" value="1"/>
</dbReference>
<dbReference type="PANTHER" id="PTHR43214">
    <property type="entry name" value="TWO-COMPONENT RESPONSE REGULATOR"/>
    <property type="match status" value="1"/>
</dbReference>
<evidence type="ECO:0000259" key="5">
    <source>
        <dbReference type="PROSITE" id="PS50110"/>
    </source>
</evidence>
<dbReference type="GO" id="GO:0000160">
    <property type="term" value="P:phosphorelay signal transduction system"/>
    <property type="evidence" value="ECO:0007669"/>
    <property type="project" value="InterPro"/>
</dbReference>
<dbReference type="Pfam" id="PF00072">
    <property type="entry name" value="Response_reg"/>
    <property type="match status" value="1"/>
</dbReference>
<sequence>MKPISVLIVDDHPLFRQGVAGLVEDAADMFVAGQAATGREAIAACRDLQPDVVVMDLQMPAMGGVEATAVLRSEAPNARVIVLTTFEGDVHASKALNAGAAAFMLKSTAGDELVDAIRAVHAGKRRITPSVAVAIASNLTSNALSEREVQVLELVSRGKSNRLIGAQLAISEDTVKAHLKSVFAKLQANDRTHAVTLAIERGIIELHRHSD</sequence>
<organism evidence="6 9">
    <name type="scientific">Pseudoduganella plicata</name>
    <dbReference type="NCBI Taxonomy" id="321984"/>
    <lineage>
        <taxon>Bacteria</taxon>
        <taxon>Pseudomonadati</taxon>
        <taxon>Pseudomonadota</taxon>
        <taxon>Betaproteobacteria</taxon>
        <taxon>Burkholderiales</taxon>
        <taxon>Oxalobacteraceae</taxon>
        <taxon>Telluria group</taxon>
        <taxon>Pseudoduganella</taxon>
    </lineage>
</organism>
<dbReference type="Proteomes" id="UP000619512">
    <property type="component" value="Unassembled WGS sequence"/>
</dbReference>
<dbReference type="SMART" id="SM00421">
    <property type="entry name" value="HTH_LUXR"/>
    <property type="match status" value="1"/>
</dbReference>
<feature type="domain" description="Response regulatory" evidence="5">
    <location>
        <begin position="5"/>
        <end position="121"/>
    </location>
</feature>
<dbReference type="CDD" id="cd06170">
    <property type="entry name" value="LuxR_C_like"/>
    <property type="match status" value="1"/>
</dbReference>
<evidence type="ECO:0000256" key="3">
    <source>
        <dbReference type="PROSITE-ProRule" id="PRU00169"/>
    </source>
</evidence>
<feature type="domain" description="HTH luxR-type" evidence="4">
    <location>
        <begin position="137"/>
        <end position="202"/>
    </location>
</feature>
<dbReference type="Pfam" id="PF00196">
    <property type="entry name" value="GerE"/>
    <property type="match status" value="1"/>
</dbReference>
<dbReference type="AlphaFoldDB" id="A0A4P7BG25"/>
<reference evidence="7 8" key="2">
    <citation type="submission" date="2019-03" db="EMBL/GenBank/DDBJ databases">
        <title>Draft Genome Sequences of Six Type Strains of the Genus Massilia.</title>
        <authorList>
            <person name="Miess H."/>
            <person name="Frediansyhah A."/>
            <person name="Gross H."/>
        </authorList>
    </citation>
    <scope>NUCLEOTIDE SEQUENCE [LARGE SCALE GENOMIC DNA]</scope>
    <source>
        <strain evidence="7 8">DSM 17505</strain>
    </source>
</reference>
<dbReference type="Gene3D" id="3.40.50.2300">
    <property type="match status" value="1"/>
</dbReference>
<evidence type="ECO:0000313" key="9">
    <source>
        <dbReference type="Proteomes" id="UP000619512"/>
    </source>
</evidence>
<dbReference type="GO" id="GO:0006355">
    <property type="term" value="P:regulation of DNA-templated transcription"/>
    <property type="evidence" value="ECO:0007669"/>
    <property type="project" value="InterPro"/>
</dbReference>
<evidence type="ECO:0000313" key="6">
    <source>
        <dbReference type="EMBL" id="GGY92651.1"/>
    </source>
</evidence>
<dbReference type="PROSITE" id="PS50110">
    <property type="entry name" value="RESPONSE_REGULATORY"/>
    <property type="match status" value="1"/>
</dbReference>
<keyword evidence="8" id="KW-1185">Reference proteome</keyword>
<gene>
    <name evidence="7" type="ORF">E1742_17280</name>
    <name evidence="6" type="ORF">GCM10007388_27540</name>
</gene>
<dbReference type="RefSeq" id="WP_134386208.1">
    <property type="nucleotide sequence ID" value="NZ_BMWW01000004.1"/>
</dbReference>
<evidence type="ECO:0000313" key="7">
    <source>
        <dbReference type="EMBL" id="QBQ37726.1"/>
    </source>
</evidence>
<accession>A0A4P7BG25</accession>
<dbReference type="InterPro" id="IPR058245">
    <property type="entry name" value="NreC/VraR/RcsB-like_REC"/>
</dbReference>
<protein>
    <submittedName>
        <fullName evidence="6">DNA-binding response regulator</fullName>
    </submittedName>
    <submittedName>
        <fullName evidence="7">Response regulator transcription factor</fullName>
    </submittedName>
</protein>
<dbReference type="PROSITE" id="PS00622">
    <property type="entry name" value="HTH_LUXR_1"/>
    <property type="match status" value="1"/>
</dbReference>
<evidence type="ECO:0000313" key="8">
    <source>
        <dbReference type="Proteomes" id="UP000294359"/>
    </source>
</evidence>
<dbReference type="CDD" id="cd17535">
    <property type="entry name" value="REC_NarL-like"/>
    <property type="match status" value="1"/>
</dbReference>
<evidence type="ECO:0000256" key="2">
    <source>
        <dbReference type="ARBA" id="ARBA00023125"/>
    </source>
</evidence>
<dbReference type="GO" id="GO:0003677">
    <property type="term" value="F:DNA binding"/>
    <property type="evidence" value="ECO:0007669"/>
    <property type="project" value="UniProtKB-KW"/>
</dbReference>
<dbReference type="OrthoDB" id="9780593at2"/>
<dbReference type="PANTHER" id="PTHR43214:SF43">
    <property type="entry name" value="TWO-COMPONENT RESPONSE REGULATOR"/>
    <property type="match status" value="1"/>
</dbReference>
<keyword evidence="1 3" id="KW-0597">Phosphoprotein</keyword>
<dbReference type="InterPro" id="IPR016032">
    <property type="entry name" value="Sig_transdc_resp-reg_C-effctor"/>
</dbReference>
<dbReference type="EMBL" id="BMWW01000004">
    <property type="protein sequence ID" value="GGY92651.1"/>
    <property type="molecule type" value="Genomic_DNA"/>
</dbReference>
<dbReference type="InterPro" id="IPR011006">
    <property type="entry name" value="CheY-like_superfamily"/>
</dbReference>
<dbReference type="Proteomes" id="UP000294359">
    <property type="component" value="Chromosome"/>
</dbReference>
<proteinExistence type="predicted"/>